<protein>
    <submittedName>
        <fullName evidence="1">WG repeat protein</fullName>
    </submittedName>
</protein>
<dbReference type="AlphaFoldDB" id="A0A4R6IGV9"/>
<comment type="caution">
    <text evidence="1">The sequence shown here is derived from an EMBL/GenBank/DDBJ whole genome shotgun (WGS) entry which is preliminary data.</text>
</comment>
<dbReference type="EMBL" id="SNWM01000003">
    <property type="protein sequence ID" value="TDO21344.1"/>
    <property type="molecule type" value="Genomic_DNA"/>
</dbReference>
<accession>A0A4R6IGV9</accession>
<keyword evidence="2" id="KW-1185">Reference proteome</keyword>
<gene>
    <name evidence="1" type="ORF">CLV32_2449</name>
</gene>
<organism evidence="1 2">
    <name type="scientific">Pedobacter duraquae</name>
    <dbReference type="NCBI Taxonomy" id="425511"/>
    <lineage>
        <taxon>Bacteria</taxon>
        <taxon>Pseudomonadati</taxon>
        <taxon>Bacteroidota</taxon>
        <taxon>Sphingobacteriia</taxon>
        <taxon>Sphingobacteriales</taxon>
        <taxon>Sphingobacteriaceae</taxon>
        <taxon>Pedobacter</taxon>
    </lineage>
</organism>
<dbReference type="RefSeq" id="WP_166641939.1">
    <property type="nucleotide sequence ID" value="NZ_SNWM01000003.1"/>
</dbReference>
<reference evidence="1 2" key="1">
    <citation type="submission" date="2019-03" db="EMBL/GenBank/DDBJ databases">
        <title>Genomic Encyclopedia of Archaeal and Bacterial Type Strains, Phase II (KMG-II): from individual species to whole genera.</title>
        <authorList>
            <person name="Goeker M."/>
        </authorList>
    </citation>
    <scope>NUCLEOTIDE SEQUENCE [LARGE SCALE GENOMIC DNA]</scope>
    <source>
        <strain evidence="1 2">DSM 19034</strain>
    </source>
</reference>
<evidence type="ECO:0000313" key="2">
    <source>
        <dbReference type="Proteomes" id="UP000295499"/>
    </source>
</evidence>
<sequence>MNSKKMYGLLVGMTFCLLLLGKPVLAQQVPVWYSFTDSKQELIGYKDASGKVKIPAQFGGFTRAGIFRNIIAVMDPKTYKSYYLLKDGRAVARDSSYIFDFTFDCEQEGKIRFRDPKTDQVGYLDKHGKVAISALYNDARPFYNGVAVVLYNGTRFCPDGSLYDAKHPCEHWSWAGVTALIDTAAEVIIDSLDYNMLDHLNWYSMQIRDKPADTTFRDSFKAKDGRYYTFSNYEKEFKYWFYNDYIKSLAGKSGQHTFDLVSIEGLSGRTLRKSYSRKSFHTQYQQVLIKKMSHIRPDNKDLQIIPEELNYMIYTQTLYKSFYTDCGEANNAQYPLFDVVVSFGTGATSYQERYSFLHTTSGYKLIAVSWKHLN</sequence>
<name>A0A4R6IGV9_9SPHI</name>
<evidence type="ECO:0000313" key="1">
    <source>
        <dbReference type="EMBL" id="TDO21344.1"/>
    </source>
</evidence>
<dbReference type="Proteomes" id="UP000295499">
    <property type="component" value="Unassembled WGS sequence"/>
</dbReference>
<dbReference type="InterPro" id="IPR032774">
    <property type="entry name" value="WG_beta_rep"/>
</dbReference>
<dbReference type="Pfam" id="PF14903">
    <property type="entry name" value="WG_beta_rep"/>
    <property type="match status" value="1"/>
</dbReference>
<proteinExistence type="predicted"/>